<accession>A0A812N479</accession>
<protein>
    <submittedName>
        <fullName evidence="2">Uncharacterized protein</fullName>
    </submittedName>
</protein>
<evidence type="ECO:0000313" key="2">
    <source>
        <dbReference type="EMBL" id="CAE7286887.1"/>
    </source>
</evidence>
<gene>
    <name evidence="2" type="ORF">SNEC2469_LOCUS7012</name>
</gene>
<evidence type="ECO:0000256" key="1">
    <source>
        <dbReference type="SAM" id="Coils"/>
    </source>
</evidence>
<keyword evidence="1" id="KW-0175">Coiled coil</keyword>
<sequence>MPHKASSKFLSFGHLARNLEFMIIKMAQMETVMQLQQAELTAAHTEIEALKAHVGLDVQHVAMAQKKTRDPHEAGDVLKRVLDKHHRQRKTRNYDPDAHKDLVAEKRSNFPARERSNRPRDVAMLQRWDPLGIGKKVVETGGDVGETVVETGGEVAEEGVGTVRNALSGDLEDLENAWEKAEARGNAAQVKFIQGTVIDTVEKASVILGVLPGGFTFDGTCNVTAPSAALEGRTLTINFGGLHCSLQIVGNRDDLINQDFGERSVTFPDPLASYDPLQHLPRQLHLVVGAGVEGVERVFAMIRDLLEEEGCNRADTFHCMAKKVANHLFAPPRNFLPQQLKTIVDAGQESVHRVFSMMTDLLNTAHCDRGNTFDCMAQQVFHWLPQQLHTVVNAGNVFHCMAKLVAPYLTEIVPPINGLPEQLHTVFNVLAGSPVNSIKSLMAMGNDLMHCENFESGQDVTKCLGFKIVEQVPPLSFLNNLGDVIGETLNTFTKATTSLAMKALRACTSLVQKASVSAFPPVGNMPVRHQRGNLVVEMHSQEMHPSLLQFSSAEGQKQEVLRSDVSGISYEAGDDVHFTNLITQFNGREADSGSCLAFAPRSKNGAQVGNHQEATKEDWTSATKEDFVQLEPWAVPCDLPWMKENGAFIVGPHGLHAGKSHQASVTENWNKWQGYSFYTGGTPVEKCLKVTFSLKIEAVVATVVGLSFDVVPEELLELITTVCWPNQMPGSSEDIMLSVLRTEIRTAGHLLFRATTRLAKRFGHGTFFEPKNWGKGFQTHASSIYAVPWESGTAIEPMSLLDSNRSDQVEGHGEKTGSWYWRPEPEELYLASVDYGDSMEPKKTWEMRGADAMLHLSEMQDARKQDQEKAVELFNLKKTGAANFHIQGLLDGNRLELGVQMGFGPFQSPSVKVPVADIGVQVATILEAIPWMSADTKKTAIAAIRDSWPGRTELVRRQPAAQSSMVAWFKSEDANSAWKSAVGSWQGRVTKGSVTRKVEAGHGAKFPVAYLTGDTNTGIDFGQIMKPDFTICSVTRYVEGGANKRILQNNQPNWLHGHWMGRVGVTYYNTWVNHDGQHTGLTDWLVMCGNSAGVVFRGQERKNIGQDAAVKSNGDFHLFINEGELQEVSDFGVMEVIVWNRALSEHEMWTSMKYLNSKLSGSE</sequence>
<comment type="caution">
    <text evidence="2">The sequence shown here is derived from an EMBL/GenBank/DDBJ whole genome shotgun (WGS) entry which is preliminary data.</text>
</comment>
<keyword evidence="3" id="KW-1185">Reference proteome</keyword>
<dbReference type="OrthoDB" id="424062at2759"/>
<organism evidence="2 3">
    <name type="scientific">Symbiodinium necroappetens</name>
    <dbReference type="NCBI Taxonomy" id="1628268"/>
    <lineage>
        <taxon>Eukaryota</taxon>
        <taxon>Sar</taxon>
        <taxon>Alveolata</taxon>
        <taxon>Dinophyceae</taxon>
        <taxon>Suessiales</taxon>
        <taxon>Symbiodiniaceae</taxon>
        <taxon>Symbiodinium</taxon>
    </lineage>
</organism>
<feature type="coiled-coil region" evidence="1">
    <location>
        <begin position="164"/>
        <end position="191"/>
    </location>
</feature>
<name>A0A812N479_9DINO</name>
<dbReference type="AlphaFoldDB" id="A0A812N479"/>
<dbReference type="EMBL" id="CAJNJA010012041">
    <property type="protein sequence ID" value="CAE7286887.1"/>
    <property type="molecule type" value="Genomic_DNA"/>
</dbReference>
<evidence type="ECO:0000313" key="3">
    <source>
        <dbReference type="Proteomes" id="UP000601435"/>
    </source>
</evidence>
<reference evidence="2" key="1">
    <citation type="submission" date="2021-02" db="EMBL/GenBank/DDBJ databases">
        <authorList>
            <person name="Dougan E. K."/>
            <person name="Rhodes N."/>
            <person name="Thang M."/>
            <person name="Chan C."/>
        </authorList>
    </citation>
    <scope>NUCLEOTIDE SEQUENCE</scope>
</reference>
<proteinExistence type="predicted"/>
<dbReference type="Proteomes" id="UP000601435">
    <property type="component" value="Unassembled WGS sequence"/>
</dbReference>